<feature type="compositionally biased region" description="Polar residues" evidence="1">
    <location>
        <begin position="99"/>
        <end position="112"/>
    </location>
</feature>
<gene>
    <name evidence="2" type="ORF">O181_057453</name>
</gene>
<feature type="region of interest" description="Disordered" evidence="1">
    <location>
        <begin position="42"/>
        <end position="73"/>
    </location>
</feature>
<protein>
    <submittedName>
        <fullName evidence="2">Uncharacterized protein</fullName>
    </submittedName>
</protein>
<sequence length="136" mass="15072">MYKNLVHGITLPYLMIAISNKVPLLREHIGLQTGSVLRNLGIPRDQPKDREGLFRTRRPGGGHLGHSGGWQEIEGNHTHSAIHFAIQQKPQTRGLEGYGSSSSAPPTPQRSSPIEHGQKAVQPRIPLGRTWRNLPE</sequence>
<reference evidence="2" key="1">
    <citation type="submission" date="2021-03" db="EMBL/GenBank/DDBJ databases">
        <title>Draft genome sequence of rust myrtle Austropuccinia psidii MF-1, a brazilian biotype.</title>
        <authorList>
            <person name="Quecine M.C."/>
            <person name="Pachon D.M.R."/>
            <person name="Bonatelli M.L."/>
            <person name="Correr F.H."/>
            <person name="Franceschini L.M."/>
            <person name="Leite T.F."/>
            <person name="Margarido G.R.A."/>
            <person name="Almeida C.A."/>
            <person name="Ferrarezi J.A."/>
            <person name="Labate C.A."/>
        </authorList>
    </citation>
    <scope>NUCLEOTIDE SEQUENCE</scope>
    <source>
        <strain evidence="2">MF-1</strain>
    </source>
</reference>
<accession>A0A9Q3EF12</accession>
<organism evidence="2 3">
    <name type="scientific">Austropuccinia psidii MF-1</name>
    <dbReference type="NCBI Taxonomy" id="1389203"/>
    <lineage>
        <taxon>Eukaryota</taxon>
        <taxon>Fungi</taxon>
        <taxon>Dikarya</taxon>
        <taxon>Basidiomycota</taxon>
        <taxon>Pucciniomycotina</taxon>
        <taxon>Pucciniomycetes</taxon>
        <taxon>Pucciniales</taxon>
        <taxon>Sphaerophragmiaceae</taxon>
        <taxon>Austropuccinia</taxon>
    </lineage>
</organism>
<feature type="region of interest" description="Disordered" evidence="1">
    <location>
        <begin position="85"/>
        <end position="136"/>
    </location>
</feature>
<feature type="compositionally biased region" description="Basic and acidic residues" evidence="1">
    <location>
        <begin position="45"/>
        <end position="54"/>
    </location>
</feature>
<name>A0A9Q3EF12_9BASI</name>
<dbReference type="EMBL" id="AVOT02026142">
    <property type="protein sequence ID" value="MBW0517738.1"/>
    <property type="molecule type" value="Genomic_DNA"/>
</dbReference>
<proteinExistence type="predicted"/>
<evidence type="ECO:0000313" key="3">
    <source>
        <dbReference type="Proteomes" id="UP000765509"/>
    </source>
</evidence>
<dbReference type="AlphaFoldDB" id="A0A9Q3EF12"/>
<keyword evidence="3" id="KW-1185">Reference proteome</keyword>
<dbReference type="Proteomes" id="UP000765509">
    <property type="component" value="Unassembled WGS sequence"/>
</dbReference>
<evidence type="ECO:0000256" key="1">
    <source>
        <dbReference type="SAM" id="MobiDB-lite"/>
    </source>
</evidence>
<evidence type="ECO:0000313" key="2">
    <source>
        <dbReference type="EMBL" id="MBW0517738.1"/>
    </source>
</evidence>
<comment type="caution">
    <text evidence="2">The sequence shown here is derived from an EMBL/GenBank/DDBJ whole genome shotgun (WGS) entry which is preliminary data.</text>
</comment>